<keyword evidence="10 12" id="KW-1133">Transmembrane helix</keyword>
<keyword evidence="7" id="KW-0547">Nucleotide-binding</keyword>
<evidence type="ECO:0000256" key="1">
    <source>
        <dbReference type="ARBA" id="ARBA00000085"/>
    </source>
</evidence>
<keyword evidence="9" id="KW-0067">ATP-binding</keyword>
<feature type="domain" description="CHASE" evidence="13">
    <location>
        <begin position="68"/>
        <end position="229"/>
    </location>
</feature>
<feature type="transmembrane region" description="Helical" evidence="12">
    <location>
        <begin position="7"/>
        <end position="25"/>
    </location>
</feature>
<dbReference type="SMART" id="SM00911">
    <property type="entry name" value="HWE_HK"/>
    <property type="match status" value="1"/>
</dbReference>
<keyword evidence="6 12" id="KW-0812">Transmembrane</keyword>
<dbReference type="Gene3D" id="3.30.450.350">
    <property type="entry name" value="CHASE domain"/>
    <property type="match status" value="1"/>
</dbReference>
<dbReference type="SMART" id="SM01079">
    <property type="entry name" value="CHASE"/>
    <property type="match status" value="1"/>
</dbReference>
<dbReference type="Pfam" id="PF03924">
    <property type="entry name" value="CHASE"/>
    <property type="match status" value="1"/>
</dbReference>
<evidence type="ECO:0000313" key="14">
    <source>
        <dbReference type="EMBL" id="CTQ42518.1"/>
    </source>
</evidence>
<evidence type="ECO:0000256" key="5">
    <source>
        <dbReference type="ARBA" id="ARBA00022679"/>
    </source>
</evidence>
<evidence type="ECO:0000256" key="3">
    <source>
        <dbReference type="ARBA" id="ARBA00012438"/>
    </source>
</evidence>
<evidence type="ECO:0000256" key="7">
    <source>
        <dbReference type="ARBA" id="ARBA00022741"/>
    </source>
</evidence>
<evidence type="ECO:0000256" key="12">
    <source>
        <dbReference type="SAM" id="Phobius"/>
    </source>
</evidence>
<keyword evidence="15" id="KW-1185">Reference proteome</keyword>
<dbReference type="EC" id="2.7.13.3" evidence="3"/>
<evidence type="ECO:0000256" key="9">
    <source>
        <dbReference type="ARBA" id="ARBA00022840"/>
    </source>
</evidence>
<dbReference type="OrthoDB" id="9816309at2"/>
<comment type="catalytic activity">
    <reaction evidence="1">
        <text>ATP + protein L-histidine = ADP + protein N-phospho-L-histidine.</text>
        <dbReference type="EC" id="2.7.13.3"/>
    </reaction>
</comment>
<dbReference type="InterPro" id="IPR042240">
    <property type="entry name" value="CHASE_sf"/>
</dbReference>
<name>A0A0M6XZR4_9HYPH</name>
<dbReference type="GO" id="GO:0007165">
    <property type="term" value="P:signal transduction"/>
    <property type="evidence" value="ECO:0007669"/>
    <property type="project" value="UniProtKB-ARBA"/>
</dbReference>
<dbReference type="PANTHER" id="PTHR41523">
    <property type="entry name" value="TWO-COMPONENT SYSTEM SENSOR PROTEIN"/>
    <property type="match status" value="1"/>
</dbReference>
<proteinExistence type="predicted"/>
<reference evidence="15" key="1">
    <citation type="submission" date="2015-07" db="EMBL/GenBank/DDBJ databases">
        <authorList>
            <person name="Rodrigo-Torres Lidia"/>
            <person name="Arahal R.David."/>
        </authorList>
    </citation>
    <scope>NUCLEOTIDE SEQUENCE [LARGE SCALE GENOMIC DNA]</scope>
    <source>
        <strain evidence="15">CECT 4801</strain>
    </source>
</reference>
<comment type="subcellular location">
    <subcellularLocation>
        <location evidence="2">Membrane</location>
    </subcellularLocation>
</comment>
<protein>
    <recommendedName>
        <fullName evidence="3">histidine kinase</fullName>
        <ecNumber evidence="3">2.7.13.3</ecNumber>
    </recommendedName>
</protein>
<evidence type="ECO:0000256" key="11">
    <source>
        <dbReference type="ARBA" id="ARBA00023136"/>
    </source>
</evidence>
<dbReference type="STRING" id="187304.B0E33_25410"/>
<evidence type="ECO:0000256" key="6">
    <source>
        <dbReference type="ARBA" id="ARBA00022692"/>
    </source>
</evidence>
<dbReference type="Pfam" id="PF07536">
    <property type="entry name" value="HWE_HK"/>
    <property type="match status" value="1"/>
</dbReference>
<keyword evidence="11 12" id="KW-0472">Membrane</keyword>
<dbReference type="EMBL" id="CXST01000001">
    <property type="protein sequence ID" value="CTQ42518.1"/>
    <property type="molecule type" value="Genomic_DNA"/>
</dbReference>
<accession>A0A0M6XZR4</accession>
<dbReference type="Proteomes" id="UP000048926">
    <property type="component" value="Unassembled WGS sequence"/>
</dbReference>
<evidence type="ECO:0000256" key="10">
    <source>
        <dbReference type="ARBA" id="ARBA00022989"/>
    </source>
</evidence>
<evidence type="ECO:0000259" key="13">
    <source>
        <dbReference type="PROSITE" id="PS50839"/>
    </source>
</evidence>
<dbReference type="InterPro" id="IPR006189">
    <property type="entry name" value="CHASE_dom"/>
</dbReference>
<sequence length="539" mass="60043">MKRHIPLLVFVISAAIGLSLTYVILDRERAVERREFEILAEEAVDRIRGRTEQNFSLIAATHSFFEADGGAMSRAKFQSFALGLFLKGHLSGMQGIGFAKLMQTGREDEASLALQQNYELERQVWPETDQAHRTPIILLEPLDLRNKAALGFDMFSDETRRKAMLASADTFTVKVSAPVMLVQEITEEKQTGFLAYLPLASEEEAAGEKLNGEESIQGFVYAPFRAGDLHKAALTSPTPVPVLVNTTDVTDEQPEHLYTSEDYEARAAEAENLVTRQIEVGGRIWEISVIEAASKDNAFLYWRTFMLGSISLLFSAALAVSIRSRLRAREANQRLKEMSEKTIQEKDLMLQEMKHRIKNSIARILAIARQTAGASESLEEFNDSFSSRLQAMANAQDLLTRSRWSKADLKALLLQELEQVFGEGAKGIKLAGPAVQLNETGTHALGLVFHELATNAMKYSDVFADDGRFEVIWKVLPAKKGKQLELDWLEETGKVIEAPKNFGFGSRLMEALVAGEMNGKIDRQFTEKGVAIRISVPLV</sequence>
<evidence type="ECO:0000256" key="4">
    <source>
        <dbReference type="ARBA" id="ARBA00022553"/>
    </source>
</evidence>
<dbReference type="GO" id="GO:0005524">
    <property type="term" value="F:ATP binding"/>
    <property type="evidence" value="ECO:0007669"/>
    <property type="project" value="UniProtKB-KW"/>
</dbReference>
<organism evidence="14 15">
    <name type="scientific">Roseibium aggregatum</name>
    <dbReference type="NCBI Taxonomy" id="187304"/>
    <lineage>
        <taxon>Bacteria</taxon>
        <taxon>Pseudomonadati</taxon>
        <taxon>Pseudomonadota</taxon>
        <taxon>Alphaproteobacteria</taxon>
        <taxon>Hyphomicrobiales</taxon>
        <taxon>Stappiaceae</taxon>
        <taxon>Roseibium</taxon>
    </lineage>
</organism>
<keyword evidence="8 14" id="KW-0418">Kinase</keyword>
<evidence type="ECO:0000313" key="15">
    <source>
        <dbReference type="Proteomes" id="UP000048926"/>
    </source>
</evidence>
<dbReference type="AlphaFoldDB" id="A0A0M6XZR4"/>
<dbReference type="GO" id="GO:0016020">
    <property type="term" value="C:membrane"/>
    <property type="evidence" value="ECO:0007669"/>
    <property type="project" value="UniProtKB-SubCell"/>
</dbReference>
<dbReference type="InterPro" id="IPR036890">
    <property type="entry name" value="HATPase_C_sf"/>
</dbReference>
<dbReference type="InterPro" id="IPR011102">
    <property type="entry name" value="Sig_transdc_His_kinase_HWE"/>
</dbReference>
<dbReference type="GO" id="GO:0004673">
    <property type="term" value="F:protein histidine kinase activity"/>
    <property type="evidence" value="ECO:0007669"/>
    <property type="project" value="UniProtKB-EC"/>
</dbReference>
<gene>
    <name evidence="14" type="ORF">LAL4801_00949</name>
</gene>
<dbReference type="RefSeq" id="WP_055654539.1">
    <property type="nucleotide sequence ID" value="NZ_CP045622.1"/>
</dbReference>
<dbReference type="Gene3D" id="3.30.565.10">
    <property type="entry name" value="Histidine kinase-like ATPase, C-terminal domain"/>
    <property type="match status" value="1"/>
</dbReference>
<feature type="transmembrane region" description="Helical" evidence="12">
    <location>
        <begin position="300"/>
        <end position="320"/>
    </location>
</feature>
<keyword evidence="5 14" id="KW-0808">Transferase</keyword>
<evidence type="ECO:0000256" key="2">
    <source>
        <dbReference type="ARBA" id="ARBA00004370"/>
    </source>
</evidence>
<keyword evidence="4" id="KW-0597">Phosphoprotein</keyword>
<dbReference type="PROSITE" id="PS50839">
    <property type="entry name" value="CHASE"/>
    <property type="match status" value="1"/>
</dbReference>
<evidence type="ECO:0000256" key="8">
    <source>
        <dbReference type="ARBA" id="ARBA00022777"/>
    </source>
</evidence>
<dbReference type="PANTHER" id="PTHR41523:SF8">
    <property type="entry name" value="ETHYLENE RESPONSE SENSOR PROTEIN"/>
    <property type="match status" value="1"/>
</dbReference>